<dbReference type="EMBL" id="JAATVY010000009">
    <property type="protein sequence ID" value="NJC70977.1"/>
    <property type="molecule type" value="Genomic_DNA"/>
</dbReference>
<feature type="transmembrane region" description="Helical" evidence="6">
    <location>
        <begin position="147"/>
        <end position="165"/>
    </location>
</feature>
<evidence type="ECO:0000256" key="1">
    <source>
        <dbReference type="ARBA" id="ARBA00004651"/>
    </source>
</evidence>
<dbReference type="RefSeq" id="WP_167925889.1">
    <property type="nucleotide sequence ID" value="NZ_JAATVY010000009.1"/>
</dbReference>
<reference evidence="7 8" key="1">
    <citation type="submission" date="2020-03" db="EMBL/GenBank/DDBJ databases">
        <title>WGS of the type strain of Planosporangium spp.</title>
        <authorList>
            <person name="Thawai C."/>
        </authorList>
    </citation>
    <scope>NUCLEOTIDE SEQUENCE [LARGE SCALE GENOMIC DNA]</scope>
    <source>
        <strain evidence="7 8">TBRC 5610</strain>
    </source>
</reference>
<proteinExistence type="predicted"/>
<name>A0ABX0Y0I1_9ACTN</name>
<evidence type="ECO:0000256" key="6">
    <source>
        <dbReference type="SAM" id="Phobius"/>
    </source>
</evidence>
<feature type="transmembrane region" description="Helical" evidence="6">
    <location>
        <begin position="78"/>
        <end position="102"/>
    </location>
</feature>
<feature type="transmembrane region" description="Helical" evidence="6">
    <location>
        <begin position="285"/>
        <end position="309"/>
    </location>
</feature>
<feature type="transmembrane region" description="Helical" evidence="6">
    <location>
        <begin position="114"/>
        <end position="135"/>
    </location>
</feature>
<gene>
    <name evidence="7" type="ORF">HC031_14820</name>
</gene>
<comment type="caution">
    <text evidence="7">The sequence shown here is derived from an EMBL/GenBank/DDBJ whole genome shotgun (WGS) entry which is preliminary data.</text>
</comment>
<evidence type="ECO:0000256" key="5">
    <source>
        <dbReference type="ARBA" id="ARBA00023136"/>
    </source>
</evidence>
<feature type="transmembrane region" description="Helical" evidence="6">
    <location>
        <begin position="244"/>
        <end position="264"/>
    </location>
</feature>
<accession>A0ABX0Y0I1</accession>
<feature type="transmembrane region" description="Helical" evidence="6">
    <location>
        <begin position="171"/>
        <end position="189"/>
    </location>
</feature>
<feature type="transmembrane region" description="Helical" evidence="6">
    <location>
        <begin position="321"/>
        <end position="341"/>
    </location>
</feature>
<dbReference type="PANTHER" id="PTHR30250">
    <property type="entry name" value="PST FAMILY PREDICTED COLANIC ACID TRANSPORTER"/>
    <property type="match status" value="1"/>
</dbReference>
<feature type="transmembrane region" description="Helical" evidence="6">
    <location>
        <begin position="210"/>
        <end position="228"/>
    </location>
</feature>
<feature type="transmembrane region" description="Helical" evidence="6">
    <location>
        <begin position="353"/>
        <end position="370"/>
    </location>
</feature>
<evidence type="ECO:0000313" key="8">
    <source>
        <dbReference type="Proteomes" id="UP000722989"/>
    </source>
</evidence>
<comment type="subcellular location">
    <subcellularLocation>
        <location evidence="1">Cell membrane</location>
        <topology evidence="1">Multi-pass membrane protein</topology>
    </subcellularLocation>
</comment>
<organism evidence="7 8">
    <name type="scientific">Planosporangium thailandense</name>
    <dbReference type="NCBI Taxonomy" id="765197"/>
    <lineage>
        <taxon>Bacteria</taxon>
        <taxon>Bacillati</taxon>
        <taxon>Actinomycetota</taxon>
        <taxon>Actinomycetes</taxon>
        <taxon>Micromonosporales</taxon>
        <taxon>Micromonosporaceae</taxon>
        <taxon>Planosporangium</taxon>
    </lineage>
</organism>
<evidence type="ECO:0000256" key="4">
    <source>
        <dbReference type="ARBA" id="ARBA00022989"/>
    </source>
</evidence>
<keyword evidence="4 6" id="KW-1133">Transmembrane helix</keyword>
<keyword evidence="5 6" id="KW-0472">Membrane</keyword>
<protein>
    <recommendedName>
        <fullName evidence="9">Polysaccharide biosynthesis protein C-terminal domain-containing protein</fullName>
    </recommendedName>
</protein>
<evidence type="ECO:0000313" key="7">
    <source>
        <dbReference type="EMBL" id="NJC70977.1"/>
    </source>
</evidence>
<dbReference type="PANTHER" id="PTHR30250:SF11">
    <property type="entry name" value="O-ANTIGEN TRANSPORTER-RELATED"/>
    <property type="match status" value="1"/>
</dbReference>
<keyword evidence="8" id="KW-1185">Reference proteome</keyword>
<evidence type="ECO:0008006" key="9">
    <source>
        <dbReference type="Google" id="ProtNLM"/>
    </source>
</evidence>
<dbReference type="InterPro" id="IPR050833">
    <property type="entry name" value="Poly_Biosynth_Transport"/>
</dbReference>
<dbReference type="Proteomes" id="UP000722989">
    <property type="component" value="Unassembled WGS sequence"/>
</dbReference>
<sequence length="447" mass="46985">MSIKKLATASFANLLIPLSGMLVSPVLSRELGPDRRGLYAAFTLPLVVGGWIGTLGLQDSLSYHLGQRKITCRRALRIAIVASAPLGLLCLALLLVLGRWLFAGLASTYSQFVLISLFAPVHVLVNLLIGCLTGVSDVPSVNIVKAIPALARAAFIALACLLLHVTAFEAAAIFLASGLIGVTIAIYRLRTSEPCRSSELEDTITSRRSIASYSWCCLPGVLAMVSTARLDQVIGLPLIGARELGYYAVAVSVAEIPMVIAAAARTVLLGARGGDTVNVTRVTRCAVAISSCSCLGVTALAPIVLPIFFGEPFRPAVLPTTILAVGTVLYTGMTCMTAILLVEGRPRSSSRSLVIGSALGVVLLLALSPLGAIGAALASLAGYGLSLAIAWRALSRLGTSYGFTNFIVLNSQDLIALRHYLWDTVSRRHLARASTPKQGGHLRAQSD</sequence>
<keyword evidence="2" id="KW-1003">Cell membrane</keyword>
<keyword evidence="3 6" id="KW-0812">Transmembrane</keyword>
<evidence type="ECO:0000256" key="2">
    <source>
        <dbReference type="ARBA" id="ARBA00022475"/>
    </source>
</evidence>
<feature type="transmembrane region" description="Helical" evidence="6">
    <location>
        <begin position="38"/>
        <end position="57"/>
    </location>
</feature>
<evidence type="ECO:0000256" key="3">
    <source>
        <dbReference type="ARBA" id="ARBA00022692"/>
    </source>
</evidence>